<sequence length="432" mass="50733">MAIIKLDHLKEGSGRNPSAGLYGAILYILDMQQGHNGEKTKGGLLIGGNAGITADEIYELMIETKEFFGKNWGRVAYHFVLSFPPGEVTAEVAHELTGQFVDRYLGDRYDIVFATHDDQEHKHSHILFNSLSRNGYKYHYKAGDWEKDMLPILNGICIANGLSYITLQDKEGRLNRRTTGKEKWQKKQGHKSWDNLIRQNLQEAMQAAGDYNEFLKILRDNGYQIREGNSSQYGPYFSIQCEGMGKARRNYRLGAGYSVEDIKKQIDNKELLKDIEEMLSDVSTYRELLHSRYYGKRLLRLPAYYYRKCIFLCSWNNRLFATYPKIKPWKYRKDVKELDKHMDSLQLTDKYKIQTREQLIQLKESFELKKKMLNADYRQLKKEGGEEQKKECLQKLKEVRKELRTIRFISDTYSVSEESLFKEWKVEKERVR</sequence>
<organism evidence="3 4">
    <name type="scientific">Aequitasia blattaphilus</name>
    <dbReference type="NCBI Taxonomy" id="2949332"/>
    <lineage>
        <taxon>Bacteria</taxon>
        <taxon>Bacillati</taxon>
        <taxon>Bacillota</taxon>
        <taxon>Clostridia</taxon>
        <taxon>Lachnospirales</taxon>
        <taxon>Lachnospiraceae</taxon>
        <taxon>Aequitasia</taxon>
    </lineage>
</organism>
<dbReference type="Proteomes" id="UP001523566">
    <property type="component" value="Unassembled WGS sequence"/>
</dbReference>
<name>A0ABT1E596_9FIRM</name>
<evidence type="ECO:0000313" key="3">
    <source>
        <dbReference type="EMBL" id="MCP1101003.1"/>
    </source>
</evidence>
<dbReference type="InterPro" id="IPR005094">
    <property type="entry name" value="Endonuclease_MobA/VirD2"/>
</dbReference>
<feature type="coiled-coil region" evidence="1">
    <location>
        <begin position="363"/>
        <end position="402"/>
    </location>
</feature>
<comment type="caution">
    <text evidence="3">The sequence shown here is derived from an EMBL/GenBank/DDBJ whole genome shotgun (WGS) entry which is preliminary data.</text>
</comment>
<protein>
    <submittedName>
        <fullName evidence="3">Relaxase/mobilization nuclease domain-containing protein</fullName>
    </submittedName>
</protein>
<dbReference type="EMBL" id="JAMZFW010000001">
    <property type="protein sequence ID" value="MCP1101003.1"/>
    <property type="molecule type" value="Genomic_DNA"/>
</dbReference>
<dbReference type="Gene3D" id="3.30.930.30">
    <property type="match status" value="1"/>
</dbReference>
<accession>A0ABT1E596</accession>
<reference evidence="3 4" key="1">
    <citation type="journal article" date="2022" name="Genome Biol. Evol.">
        <title>Host diet, physiology and behaviors set the stage for Lachnospiraceae cladogenesis.</title>
        <authorList>
            <person name="Vera-Ponce De Leon A."/>
            <person name="Schneider M."/>
            <person name="Jahnes B.C."/>
            <person name="Sadowski V."/>
            <person name="Camuy-Velez L.A."/>
            <person name="Duan J."/>
            <person name="Sabree Z.L."/>
        </authorList>
    </citation>
    <scope>NUCLEOTIDE SEQUENCE [LARGE SCALE GENOMIC DNA]</scope>
    <source>
        <strain evidence="3 4">PAL113</strain>
    </source>
</reference>
<evidence type="ECO:0000256" key="1">
    <source>
        <dbReference type="SAM" id="Coils"/>
    </source>
</evidence>
<evidence type="ECO:0000259" key="2">
    <source>
        <dbReference type="Pfam" id="PF03432"/>
    </source>
</evidence>
<keyword evidence="4" id="KW-1185">Reference proteome</keyword>
<keyword evidence="1" id="KW-0175">Coiled coil</keyword>
<dbReference type="Pfam" id="PF03432">
    <property type="entry name" value="Relaxase"/>
    <property type="match status" value="1"/>
</dbReference>
<dbReference type="RefSeq" id="WP_262064788.1">
    <property type="nucleotide sequence ID" value="NZ_JAMXOD010000001.1"/>
</dbReference>
<evidence type="ECO:0000313" key="4">
    <source>
        <dbReference type="Proteomes" id="UP001523566"/>
    </source>
</evidence>
<gene>
    <name evidence="3" type="ORF">NK125_01075</name>
</gene>
<feature type="domain" description="MobA/VirD2-like nuclease" evidence="2">
    <location>
        <begin position="31"/>
        <end position="162"/>
    </location>
</feature>
<proteinExistence type="predicted"/>